<dbReference type="Gene3D" id="2.50.20.20">
    <property type="match status" value="1"/>
</dbReference>
<feature type="chain" id="PRO_5021388415" description="LppX_LprAFG lipoprotein" evidence="2">
    <location>
        <begin position="22"/>
        <end position="307"/>
    </location>
</feature>
<evidence type="ECO:0000313" key="3">
    <source>
        <dbReference type="EMBL" id="TES47901.1"/>
    </source>
</evidence>
<feature type="region of interest" description="Disordered" evidence="1">
    <location>
        <begin position="22"/>
        <end position="46"/>
    </location>
</feature>
<dbReference type="AlphaFoldDB" id="A0A4Y7WII4"/>
<reference evidence="3 4" key="1">
    <citation type="submission" date="2019-03" db="EMBL/GenBank/DDBJ databases">
        <authorList>
            <person name="Liu G."/>
        </authorList>
    </citation>
    <scope>NUCLEOTIDE SEQUENCE [LARGE SCALE GENOMIC DNA]</scope>
    <source>
        <strain evidence="3 4">DSM 19099</strain>
    </source>
</reference>
<sequence length="307" mass="34942">MKKMTWLIVAPASTLMLVACGSDETGGEENSSTGTNSNEEVQQGESLSVEEVLTNTEEAMNNVDSFRTEMSMTYDIRMSAEEADETMEFAVDSIMDAISEPLSFKMNTMMTASELGMDVSTDQYFEDGIFYMQNPLGEGWLMMDISDEMELEDELQVDSQEQINMLKDMMTHIEMSEEEDSYVISMEGDNEDFQQFIHWFMEMGGQNEAAIPQEELDTMFENMEVENMTYSLVVDKDTFYQQSVAMSVDMLMEEEGETANFTMDVAGTYSMYNEIESIDIPDEVIENSVDIEEMFGGLEFDETEDDM</sequence>
<feature type="compositionally biased region" description="Polar residues" evidence="1">
    <location>
        <begin position="28"/>
        <end position="46"/>
    </location>
</feature>
<comment type="caution">
    <text evidence="3">The sequence shown here is derived from an EMBL/GenBank/DDBJ whole genome shotgun (WGS) entry which is preliminary data.</text>
</comment>
<gene>
    <name evidence="3" type="ORF">E2L03_12220</name>
</gene>
<proteinExistence type="predicted"/>
<evidence type="ECO:0000256" key="2">
    <source>
        <dbReference type="SAM" id="SignalP"/>
    </source>
</evidence>
<name>A0A4Y7WII4_9BACI</name>
<feature type="signal peptide" evidence="2">
    <location>
        <begin position="1"/>
        <end position="21"/>
    </location>
</feature>
<keyword evidence="2" id="KW-0732">Signal</keyword>
<evidence type="ECO:0000256" key="1">
    <source>
        <dbReference type="SAM" id="MobiDB-lite"/>
    </source>
</evidence>
<dbReference type="EMBL" id="SNUX01000003">
    <property type="protein sequence ID" value="TES47901.1"/>
    <property type="molecule type" value="Genomic_DNA"/>
</dbReference>
<dbReference type="Proteomes" id="UP000298210">
    <property type="component" value="Unassembled WGS sequence"/>
</dbReference>
<protein>
    <recommendedName>
        <fullName evidence="5">LppX_LprAFG lipoprotein</fullName>
    </recommendedName>
</protein>
<evidence type="ECO:0000313" key="4">
    <source>
        <dbReference type="Proteomes" id="UP000298210"/>
    </source>
</evidence>
<dbReference type="PROSITE" id="PS51257">
    <property type="entry name" value="PROKAR_LIPOPROTEIN"/>
    <property type="match status" value="1"/>
</dbReference>
<accession>A0A4Y7WII4</accession>
<dbReference type="InterPro" id="IPR046720">
    <property type="entry name" value="DUF6612"/>
</dbReference>
<organism evidence="3 4">
    <name type="scientific">Shouchella lehensis</name>
    <dbReference type="NCBI Taxonomy" id="300825"/>
    <lineage>
        <taxon>Bacteria</taxon>
        <taxon>Bacillati</taxon>
        <taxon>Bacillota</taxon>
        <taxon>Bacilli</taxon>
        <taxon>Bacillales</taxon>
        <taxon>Bacillaceae</taxon>
        <taxon>Shouchella</taxon>
    </lineage>
</organism>
<dbReference type="Pfam" id="PF20316">
    <property type="entry name" value="DUF6612"/>
    <property type="match status" value="1"/>
</dbReference>
<evidence type="ECO:0008006" key="5">
    <source>
        <dbReference type="Google" id="ProtNLM"/>
    </source>
</evidence>